<feature type="compositionally biased region" description="Low complexity" evidence="3">
    <location>
        <begin position="608"/>
        <end position="626"/>
    </location>
</feature>
<sequence length="637" mass="69591">MHFLLSIALEMARPASMVSKNYLTLSLGFAVFTSVIASDLRRILPLDLKIREGEDLQLRLTSALPNTVSCYVKTPLLTSFNLESGESDSSNRINYWTENGECGVRAQSVTKDDTGRWRLTAKNASHTLVDATFVEVLDKVSESEKSYDIESGLEYTLMLKENTKYCSVDQPHSEVTLLVGGDCKVELQQPTAAIRGNWKATTGVVGQLQEIPAKVELNVYQDQLAVGYVIHHDSNTINAYCNLRDSEKELEFCRFVRPDSTQTGYQLSEGLHSGRYGYYGAGLKNGECGITIETPTQEDYGQWQCSVGVKDEVPFGTYVQISSGTNRAAVIRGEALPTEATATYVHGKLQLRCEANVPISYCWFLGPDGEIFTPTQSLQQEDLPYKYIGNGFGKGQCGMEIKTAEVKHEGQWTCHMGPSTPGFELISTIDVAVSETPLAAKNRHISTINQRTLTLECRTVPEKISISYCRFLMPDGTGIHISDEISENNPLLLGNAHYSFYGDGLRLGGCGLKVDRILPKHLGTWTCAARLEVSINNSEVFDTIVVSTTESSSQNAAGEENLTASATAGIVSGVLILAGLLAAGSVYTVKWIKARQLQDNTSRLEVISASTDESRRSSSSTNSGISLADMAPRNGRA</sequence>
<keyword evidence="4" id="KW-0472">Membrane</keyword>
<evidence type="ECO:0000256" key="4">
    <source>
        <dbReference type="SAM" id="Phobius"/>
    </source>
</evidence>
<protein>
    <submittedName>
        <fullName evidence="6">Uncharacterized protein LOC107222417</fullName>
    </submittedName>
</protein>
<keyword evidence="5" id="KW-1185">Reference proteome</keyword>
<dbReference type="KEGG" id="nlo:107222417"/>
<feature type="transmembrane region" description="Helical" evidence="4">
    <location>
        <begin position="570"/>
        <end position="589"/>
    </location>
</feature>
<organism evidence="6">
    <name type="scientific">Neodiprion lecontei</name>
    <name type="common">Redheaded pine sawfly</name>
    <dbReference type="NCBI Taxonomy" id="441921"/>
    <lineage>
        <taxon>Eukaryota</taxon>
        <taxon>Metazoa</taxon>
        <taxon>Ecdysozoa</taxon>
        <taxon>Arthropoda</taxon>
        <taxon>Hexapoda</taxon>
        <taxon>Insecta</taxon>
        <taxon>Pterygota</taxon>
        <taxon>Neoptera</taxon>
        <taxon>Endopterygota</taxon>
        <taxon>Hymenoptera</taxon>
        <taxon>Tenthredinoidea</taxon>
        <taxon>Diprionidae</taxon>
        <taxon>Diprioninae</taxon>
        <taxon>Neodiprion</taxon>
    </lineage>
</organism>
<dbReference type="GeneID" id="107222417"/>
<dbReference type="PANTHER" id="PTHR44427:SF21">
    <property type="entry name" value="CEA CELL ADHESION MOLECULE 19"/>
    <property type="match status" value="1"/>
</dbReference>
<evidence type="ECO:0000256" key="3">
    <source>
        <dbReference type="SAM" id="MobiDB-lite"/>
    </source>
</evidence>
<dbReference type="RefSeq" id="XP_015517264.1">
    <property type="nucleotide sequence ID" value="XM_015661778.2"/>
</dbReference>
<dbReference type="Proteomes" id="UP000829291">
    <property type="component" value="Chromosome 6"/>
</dbReference>
<evidence type="ECO:0000313" key="5">
    <source>
        <dbReference type="Proteomes" id="UP000829291"/>
    </source>
</evidence>
<name>A0A6J0BRW9_NEOLC</name>
<dbReference type="OrthoDB" id="6380398at2759"/>
<keyword evidence="1" id="KW-0732">Signal</keyword>
<keyword evidence="4" id="KW-0812">Transmembrane</keyword>
<dbReference type="PANTHER" id="PTHR44427">
    <property type="entry name" value="CARCINOEMBRYONIC ANTIGEN-RELATED CELL ADHESION MOLECULE 19"/>
    <property type="match status" value="1"/>
</dbReference>
<accession>A0A6J0BRW9</accession>
<dbReference type="InParanoid" id="A0A6J0BRW9"/>
<gene>
    <name evidence="6" type="primary">LOC107222417</name>
</gene>
<keyword evidence="2" id="KW-0325">Glycoprotein</keyword>
<proteinExistence type="predicted"/>
<reference evidence="6" key="1">
    <citation type="submission" date="2025-08" db="UniProtKB">
        <authorList>
            <consortium name="RefSeq"/>
        </authorList>
    </citation>
    <scope>IDENTIFICATION</scope>
    <source>
        <tissue evidence="6">Thorax and Abdomen</tissue>
    </source>
</reference>
<evidence type="ECO:0000313" key="6">
    <source>
        <dbReference type="RefSeq" id="XP_015517264.1"/>
    </source>
</evidence>
<evidence type="ECO:0000256" key="1">
    <source>
        <dbReference type="ARBA" id="ARBA00022729"/>
    </source>
</evidence>
<dbReference type="AlphaFoldDB" id="A0A6J0BRW9"/>
<keyword evidence="4" id="KW-1133">Transmembrane helix</keyword>
<evidence type="ECO:0000256" key="2">
    <source>
        <dbReference type="ARBA" id="ARBA00023180"/>
    </source>
</evidence>
<dbReference type="InterPro" id="IPR050831">
    <property type="entry name" value="CEA_cell_adhesion"/>
</dbReference>
<feature type="region of interest" description="Disordered" evidence="3">
    <location>
        <begin position="608"/>
        <end position="637"/>
    </location>
</feature>